<dbReference type="SUPFAM" id="SSF56219">
    <property type="entry name" value="DNase I-like"/>
    <property type="match status" value="1"/>
</dbReference>
<accession>A0A2Z6M273</accession>
<protein>
    <submittedName>
        <fullName evidence="1">Uncharacterized protein</fullName>
    </submittedName>
</protein>
<organism evidence="1 2">
    <name type="scientific">Trifolium subterraneum</name>
    <name type="common">Subterranean clover</name>
    <dbReference type="NCBI Taxonomy" id="3900"/>
    <lineage>
        <taxon>Eukaryota</taxon>
        <taxon>Viridiplantae</taxon>
        <taxon>Streptophyta</taxon>
        <taxon>Embryophyta</taxon>
        <taxon>Tracheophyta</taxon>
        <taxon>Spermatophyta</taxon>
        <taxon>Magnoliopsida</taxon>
        <taxon>eudicotyledons</taxon>
        <taxon>Gunneridae</taxon>
        <taxon>Pentapetalae</taxon>
        <taxon>rosids</taxon>
        <taxon>fabids</taxon>
        <taxon>Fabales</taxon>
        <taxon>Fabaceae</taxon>
        <taxon>Papilionoideae</taxon>
        <taxon>50 kb inversion clade</taxon>
        <taxon>NPAAA clade</taxon>
        <taxon>Hologalegina</taxon>
        <taxon>IRL clade</taxon>
        <taxon>Trifolieae</taxon>
        <taxon>Trifolium</taxon>
    </lineage>
</organism>
<proteinExistence type="predicted"/>
<evidence type="ECO:0000313" key="1">
    <source>
        <dbReference type="EMBL" id="GAU12281.1"/>
    </source>
</evidence>
<dbReference type="PANTHER" id="PTHR46890">
    <property type="entry name" value="NON-LTR RETROLELEMENT REVERSE TRANSCRIPTASE-LIKE PROTEIN-RELATED"/>
    <property type="match status" value="1"/>
</dbReference>
<dbReference type="EMBL" id="DF973119">
    <property type="protein sequence ID" value="GAU12281.1"/>
    <property type="molecule type" value="Genomic_DNA"/>
</dbReference>
<sequence>MNFINLDANHPTYPKWRFIGFYRYPDSGRRRDSWDLLRTRAQENPLPWCIMGDFNDLLSNEENRSSVEHPPWRIRGFIDAVQESNKWSKVEFGNMELRIKNLINEIQELDIRGENEGLSSQEVILRKELFVELWKLQKNMEDFLFQRSRSKWLRHGDANSKYFHGCIIARNKRNSISTIKDEDQATLMVPFSLEEIEHVVKESDGNKSPCPDSFNFAFLKNCWDLLKGQSLCLGVCIRFLLKFYPTKEINIYRGLKQGVPLAPLLFLLVVEGFGGAMRKALDARFFKEFPIRSGGLSISYLQYADDTLWINVSDSFMESASTFLNCREGRTPFKYLAFRVVCQDKEKGGLEVRDIKAININLLMKWRWRLLQHEDQSLWKEVLVAKYG</sequence>
<gene>
    <name evidence="1" type="ORF">TSUD_141890</name>
</gene>
<name>A0A2Z6M273_TRISU</name>
<dbReference type="OrthoDB" id="1113909at2759"/>
<dbReference type="InterPro" id="IPR052343">
    <property type="entry name" value="Retrotransposon-Effector_Assoc"/>
</dbReference>
<keyword evidence="2" id="KW-1185">Reference proteome</keyword>
<reference evidence="2" key="1">
    <citation type="journal article" date="2017" name="Front. Plant Sci.">
        <title>Climate Clever Clovers: New Paradigm to Reduce the Environmental Footprint of Ruminants by Breeding Low Methanogenic Forages Utilizing Haplotype Variation.</title>
        <authorList>
            <person name="Kaur P."/>
            <person name="Appels R."/>
            <person name="Bayer P.E."/>
            <person name="Keeble-Gagnere G."/>
            <person name="Wang J."/>
            <person name="Hirakawa H."/>
            <person name="Shirasawa K."/>
            <person name="Vercoe P."/>
            <person name="Stefanova K."/>
            <person name="Durmic Z."/>
            <person name="Nichols P."/>
            <person name="Revell C."/>
            <person name="Isobe S.N."/>
            <person name="Edwards D."/>
            <person name="Erskine W."/>
        </authorList>
    </citation>
    <scope>NUCLEOTIDE SEQUENCE [LARGE SCALE GENOMIC DNA]</scope>
    <source>
        <strain evidence="2">cv. Daliak</strain>
    </source>
</reference>
<dbReference type="AlphaFoldDB" id="A0A2Z6M273"/>
<dbReference type="InterPro" id="IPR036691">
    <property type="entry name" value="Endo/exonu/phosph_ase_sf"/>
</dbReference>
<dbReference type="PANTHER" id="PTHR46890:SF1">
    <property type="entry name" value="REVERSE TRANSCRIPTASE DOMAIN-CONTAINING PROTEIN"/>
    <property type="match status" value="1"/>
</dbReference>
<dbReference type="Proteomes" id="UP000242715">
    <property type="component" value="Unassembled WGS sequence"/>
</dbReference>
<evidence type="ECO:0000313" key="2">
    <source>
        <dbReference type="Proteomes" id="UP000242715"/>
    </source>
</evidence>